<evidence type="ECO:0000256" key="1">
    <source>
        <dbReference type="SAM" id="MobiDB-lite"/>
    </source>
</evidence>
<dbReference type="AlphaFoldDB" id="A0A179G052"/>
<dbReference type="KEGG" id="pchm:VFPPC_03588"/>
<protein>
    <submittedName>
        <fullName evidence="2">Uncharacterized protein</fullName>
    </submittedName>
</protein>
<accession>A0A179G052</accession>
<organism evidence="2 3">
    <name type="scientific">Pochonia chlamydosporia 170</name>
    <dbReference type="NCBI Taxonomy" id="1380566"/>
    <lineage>
        <taxon>Eukaryota</taxon>
        <taxon>Fungi</taxon>
        <taxon>Dikarya</taxon>
        <taxon>Ascomycota</taxon>
        <taxon>Pezizomycotina</taxon>
        <taxon>Sordariomycetes</taxon>
        <taxon>Hypocreomycetidae</taxon>
        <taxon>Hypocreales</taxon>
        <taxon>Clavicipitaceae</taxon>
        <taxon>Pochonia</taxon>
    </lineage>
</organism>
<comment type="caution">
    <text evidence="2">The sequence shown here is derived from an EMBL/GenBank/DDBJ whole genome shotgun (WGS) entry which is preliminary data.</text>
</comment>
<evidence type="ECO:0000313" key="2">
    <source>
        <dbReference type="EMBL" id="OAQ71262.2"/>
    </source>
</evidence>
<dbReference type="Proteomes" id="UP000078397">
    <property type="component" value="Unassembled WGS sequence"/>
</dbReference>
<gene>
    <name evidence="2" type="ORF">VFPPC_03588</name>
</gene>
<proteinExistence type="predicted"/>
<evidence type="ECO:0000313" key="3">
    <source>
        <dbReference type="Proteomes" id="UP000078397"/>
    </source>
</evidence>
<feature type="compositionally biased region" description="Polar residues" evidence="1">
    <location>
        <begin position="162"/>
        <end position="174"/>
    </location>
</feature>
<sequence>MIGMDGSAPMSDASSCLPNGAWGRLSAEIDPTRPAPTTFYSYQTFTQYSGTSRHPNRVPFRDPNMGCRISGSDLRLVALLHKRKLHFLSSTNSTHNPSSQFCYRLSSTQPLLIHRRYLRPWRYNRRITFIYPITTIDWRARYLMPFNSLPPLDTPPKKEDTTNNQRQHQPNRSNYRTRYPRLILRHARREIPGREGVNVDDAVDVVHASILLYIVSTLGEEIKHATSVTAACVPAGYTENTVTVPHLAVL</sequence>
<dbReference type="RefSeq" id="XP_022284631.1">
    <property type="nucleotide sequence ID" value="XM_022428342.1"/>
</dbReference>
<feature type="region of interest" description="Disordered" evidence="1">
    <location>
        <begin position="151"/>
        <end position="174"/>
    </location>
</feature>
<reference evidence="2 3" key="1">
    <citation type="journal article" date="2016" name="PLoS Pathog.">
        <title>Biosynthesis of antibiotic leucinostatins in bio-control fungus Purpureocillium lilacinum and their inhibition on phytophthora revealed by genome mining.</title>
        <authorList>
            <person name="Wang G."/>
            <person name="Liu Z."/>
            <person name="Lin R."/>
            <person name="Li E."/>
            <person name="Mao Z."/>
            <person name="Ling J."/>
            <person name="Yang Y."/>
            <person name="Yin W.B."/>
            <person name="Xie B."/>
        </authorList>
    </citation>
    <scope>NUCLEOTIDE SEQUENCE [LARGE SCALE GENOMIC DNA]</scope>
    <source>
        <strain evidence="2">170</strain>
    </source>
</reference>
<keyword evidence="3" id="KW-1185">Reference proteome</keyword>
<dbReference type="GeneID" id="28847071"/>
<dbReference type="EMBL" id="LSBJ02000002">
    <property type="protein sequence ID" value="OAQ71262.2"/>
    <property type="molecule type" value="Genomic_DNA"/>
</dbReference>
<name>A0A179G052_METCM</name>